<gene>
    <name evidence="2" type="ORF">KHA94_08190</name>
</gene>
<evidence type="ECO:0000313" key="3">
    <source>
        <dbReference type="Proteomes" id="UP000681027"/>
    </source>
</evidence>
<keyword evidence="3" id="KW-1185">Reference proteome</keyword>
<dbReference type="EMBL" id="JAGYPM010000002">
    <property type="protein sequence ID" value="MBS4190180.1"/>
    <property type="molecule type" value="Genomic_DNA"/>
</dbReference>
<evidence type="ECO:0000313" key="2">
    <source>
        <dbReference type="EMBL" id="MBS4190180.1"/>
    </source>
</evidence>
<dbReference type="Gene3D" id="3.40.50.720">
    <property type="entry name" value="NAD(P)-binding Rossmann-like Domain"/>
    <property type="match status" value="1"/>
</dbReference>
<dbReference type="InterPro" id="IPR000683">
    <property type="entry name" value="Gfo/Idh/MocA-like_OxRdtase_N"/>
</dbReference>
<name>A0ABS5NQT2_9BACI</name>
<comment type="caution">
    <text evidence="2">The sequence shown here is derived from an EMBL/GenBank/DDBJ whole genome shotgun (WGS) entry which is preliminary data.</text>
</comment>
<reference evidence="2 3" key="1">
    <citation type="submission" date="2021-05" db="EMBL/GenBank/DDBJ databases">
        <title>Novel Bacillus species.</title>
        <authorList>
            <person name="Liu G."/>
        </authorList>
    </citation>
    <scope>NUCLEOTIDE SEQUENCE [LARGE SCALE GENOMIC DNA]</scope>
    <source>
        <strain evidence="2 3">FJAT-49705</strain>
    </source>
</reference>
<feature type="domain" description="Gfo/Idh/MocA-like oxidoreductase N-terminal" evidence="1">
    <location>
        <begin position="56"/>
        <end position="130"/>
    </location>
</feature>
<evidence type="ECO:0000259" key="1">
    <source>
        <dbReference type="Pfam" id="PF01408"/>
    </source>
</evidence>
<sequence>MRIGLIGLDTSHSEIFTRLLNDPKDLHYVAGATITHALPVFSEDLPISKDRFQHYKEIVENKYKVKIVEDVEMFMHNVDAVLLATVDGRNHLSWLKNIIHHQKPIFIDKPIVMSSAEMENVMDLSAKHRTPIMSSSSLRYAESIKNINARDFVSGYIYGPLPQQDAMPGYFWYGIHLIEMIVALFGTDISTIQKEKYAGKYEMLKLSFSDGRQVMVRGDYEWHDRFGGVIHYHNRVETFQLWKDERPYYANLLVEIVNFFETCLSPVSLEETAAIIKLIEQINGLDEFGV</sequence>
<organism evidence="2 3">
    <name type="scientific">Cytobacillus citreus</name>
    <dbReference type="NCBI Taxonomy" id="2833586"/>
    <lineage>
        <taxon>Bacteria</taxon>
        <taxon>Bacillati</taxon>
        <taxon>Bacillota</taxon>
        <taxon>Bacilli</taxon>
        <taxon>Bacillales</taxon>
        <taxon>Bacillaceae</taxon>
        <taxon>Cytobacillus</taxon>
    </lineage>
</organism>
<dbReference type="RefSeq" id="WP_213101650.1">
    <property type="nucleotide sequence ID" value="NZ_JAGYPM010000002.1"/>
</dbReference>
<proteinExistence type="predicted"/>
<protein>
    <submittedName>
        <fullName evidence="2">Gfo/Idh/MocA family oxidoreductase</fullName>
    </submittedName>
</protein>
<dbReference type="Pfam" id="PF01408">
    <property type="entry name" value="GFO_IDH_MocA"/>
    <property type="match status" value="1"/>
</dbReference>
<dbReference type="SUPFAM" id="SSF51735">
    <property type="entry name" value="NAD(P)-binding Rossmann-fold domains"/>
    <property type="match status" value="1"/>
</dbReference>
<dbReference type="InterPro" id="IPR036291">
    <property type="entry name" value="NAD(P)-bd_dom_sf"/>
</dbReference>
<dbReference type="Proteomes" id="UP000681027">
    <property type="component" value="Unassembled WGS sequence"/>
</dbReference>
<accession>A0ABS5NQT2</accession>